<dbReference type="EMBL" id="JACHDP010000001">
    <property type="protein sequence ID" value="MBB5479291.1"/>
    <property type="molecule type" value="Genomic_DNA"/>
</dbReference>
<comment type="caution">
    <text evidence="10">The sequence shown here is derived from an EMBL/GenBank/DDBJ whole genome shotgun (WGS) entry which is preliminary data.</text>
</comment>
<dbReference type="PROSITE" id="PS51194">
    <property type="entry name" value="HELICASE_CTER"/>
    <property type="match status" value="1"/>
</dbReference>
<keyword evidence="11" id="KW-1185">Reference proteome</keyword>
<evidence type="ECO:0000256" key="7">
    <source>
        <dbReference type="ARBA" id="ARBA00034808"/>
    </source>
</evidence>
<dbReference type="PANTHER" id="PTHR13710">
    <property type="entry name" value="DNA HELICASE RECQ FAMILY MEMBER"/>
    <property type="match status" value="1"/>
</dbReference>
<dbReference type="PROSITE" id="PS51192">
    <property type="entry name" value="HELICASE_ATP_BIND_1"/>
    <property type="match status" value="1"/>
</dbReference>
<dbReference type="GO" id="GO:0000724">
    <property type="term" value="P:double-strand break repair via homologous recombination"/>
    <property type="evidence" value="ECO:0007669"/>
    <property type="project" value="TreeGrafter"/>
</dbReference>
<comment type="catalytic activity">
    <reaction evidence="6">
        <text>Couples ATP hydrolysis with the unwinding of duplex DNA by translocating in the 3'-5' direction.</text>
        <dbReference type="EC" id="5.6.2.4"/>
    </reaction>
</comment>
<evidence type="ECO:0000259" key="9">
    <source>
        <dbReference type="PROSITE" id="PS51194"/>
    </source>
</evidence>
<evidence type="ECO:0000256" key="5">
    <source>
        <dbReference type="ARBA" id="ARBA00023235"/>
    </source>
</evidence>
<evidence type="ECO:0000256" key="3">
    <source>
        <dbReference type="ARBA" id="ARBA00022840"/>
    </source>
</evidence>
<dbReference type="RefSeq" id="WP_184181789.1">
    <property type="nucleotide sequence ID" value="NZ_BMNF01000001.1"/>
</dbReference>
<dbReference type="GO" id="GO:0005524">
    <property type="term" value="F:ATP binding"/>
    <property type="evidence" value="ECO:0007669"/>
    <property type="project" value="UniProtKB-KW"/>
</dbReference>
<evidence type="ECO:0000256" key="6">
    <source>
        <dbReference type="ARBA" id="ARBA00034617"/>
    </source>
</evidence>
<dbReference type="PANTHER" id="PTHR13710:SF105">
    <property type="entry name" value="ATP-DEPENDENT DNA HELICASE Q1"/>
    <property type="match status" value="1"/>
</dbReference>
<dbReference type="InterPro" id="IPR027417">
    <property type="entry name" value="P-loop_NTPase"/>
</dbReference>
<dbReference type="AlphaFoldDB" id="A0A840W8B6"/>
<feature type="domain" description="Helicase ATP-binding" evidence="8">
    <location>
        <begin position="160"/>
        <end position="350"/>
    </location>
</feature>
<keyword evidence="3" id="KW-0067">ATP-binding</keyword>
<dbReference type="EC" id="5.6.2.4" evidence="7"/>
<feature type="domain" description="Helicase C-terminal" evidence="9">
    <location>
        <begin position="378"/>
        <end position="545"/>
    </location>
</feature>
<sequence>MPHDDWTTAQSIWRAWPRGHADIPAAGTCRRLRDALTGITRGTARWRDLTALTRQVLLEDHARTDVQLSLVVPLDPVLPDARQWESALCATLAIQGGLRISAEPWAPHSDETAKADLCQVYVEASSRALSVPADPFWTEALGPRFTHYTSQGQRQAARTVATAPPGATVIACLPTGQGKTEVAWASVLPATRHGGVAVMVVPTVVLALDMERRLRQHLLECGNAGGAARMYAYTGGQDRATKEAIRRDIRSGQQRVVIAAPEALMTGLNSALDAAAAAGHLTHLIIDEAHIVEQWGNDFRPEFQVIAAKRRSWLDQAPPGRQVVTVAMSATLTAAQVQTLANTFGGPGPVELVWASHTRPEPIYLVDEFDDRDARDEAVLEAVGALPRPLILYTTTREDAELWRDRLDGAGFGRITRLTGESTETERRAVLAGWRGEDATGVRADTRFDVVVGTSAFGLGVDMPNVRAVVHACLPETIDRYYQEVGRGGRDGRPCVAYLATAPGDLNLAERINRMILIGDDRGWLRWQAMRSKARWLPDSRLEIDLVQLPPHLRDESARNIQWNVKLLNLMERADLIRQEAPAQRQDQGESASPAGSHPVLRVISELDGRFNDPAYFEEVFNAQRDQVQEQQRAALRQLSILVKGDRCVADVLAEHYRAPWDGGVLTTARFCRSCPYCRRTAQVADSGGLRRRGAEPWPDNARWPAPPDPLARYRGGGPLLSIAWSQRSQFDDLVPDLIEALARRGYAVVGGPGVTAAVMRRAQRRAAPNPIIVDGDNGMLNAYEGPLVWLLDDAQEPLPAALTERLAGPEPTYLVHPAELPDPHRLDTPLRYMNKSVALDILVRDSAW</sequence>
<evidence type="ECO:0000256" key="2">
    <source>
        <dbReference type="ARBA" id="ARBA00022741"/>
    </source>
</evidence>
<keyword evidence="5" id="KW-0413">Isomerase</keyword>
<evidence type="ECO:0000313" key="10">
    <source>
        <dbReference type="EMBL" id="MBB5479291.1"/>
    </source>
</evidence>
<organism evidence="10 11">
    <name type="scientific">Micromonospora parathelypteridis</name>
    <dbReference type="NCBI Taxonomy" id="1839617"/>
    <lineage>
        <taxon>Bacteria</taxon>
        <taxon>Bacillati</taxon>
        <taxon>Actinomycetota</taxon>
        <taxon>Actinomycetes</taxon>
        <taxon>Micromonosporales</taxon>
        <taxon>Micromonosporaceae</taxon>
        <taxon>Micromonospora</taxon>
    </lineage>
</organism>
<dbReference type="SUPFAM" id="SSF52540">
    <property type="entry name" value="P-loop containing nucleoside triphosphate hydrolases"/>
    <property type="match status" value="1"/>
</dbReference>
<dbReference type="GO" id="GO:0005694">
    <property type="term" value="C:chromosome"/>
    <property type="evidence" value="ECO:0007669"/>
    <property type="project" value="TreeGrafter"/>
</dbReference>
<evidence type="ECO:0000256" key="1">
    <source>
        <dbReference type="ARBA" id="ARBA00005446"/>
    </source>
</evidence>
<evidence type="ECO:0000313" key="11">
    <source>
        <dbReference type="Proteomes" id="UP000586947"/>
    </source>
</evidence>
<name>A0A840W8B6_9ACTN</name>
<dbReference type="Pfam" id="PF00270">
    <property type="entry name" value="DEAD"/>
    <property type="match status" value="1"/>
</dbReference>
<reference evidence="10 11" key="1">
    <citation type="submission" date="2020-08" db="EMBL/GenBank/DDBJ databases">
        <title>Sequencing the genomes of 1000 actinobacteria strains.</title>
        <authorList>
            <person name="Klenk H.-P."/>
        </authorList>
    </citation>
    <scope>NUCLEOTIDE SEQUENCE [LARGE SCALE GENOMIC DNA]</scope>
    <source>
        <strain evidence="10 11">DSM 103125</strain>
    </source>
</reference>
<comment type="similarity">
    <text evidence="1">Belongs to the helicase family. RecQ subfamily.</text>
</comment>
<dbReference type="GO" id="GO:0043138">
    <property type="term" value="F:3'-5' DNA helicase activity"/>
    <property type="evidence" value="ECO:0007669"/>
    <property type="project" value="UniProtKB-EC"/>
</dbReference>
<dbReference type="InterPro" id="IPR014001">
    <property type="entry name" value="Helicase_ATP-bd"/>
</dbReference>
<dbReference type="NCBIfam" id="NF041063">
    <property type="entry name" value="DpdF"/>
    <property type="match status" value="1"/>
</dbReference>
<dbReference type="InterPro" id="IPR011545">
    <property type="entry name" value="DEAD/DEAH_box_helicase_dom"/>
</dbReference>
<dbReference type="InterPro" id="IPR001650">
    <property type="entry name" value="Helicase_C-like"/>
</dbReference>
<evidence type="ECO:0000256" key="4">
    <source>
        <dbReference type="ARBA" id="ARBA00023125"/>
    </source>
</evidence>
<dbReference type="Gene3D" id="3.40.50.300">
    <property type="entry name" value="P-loop containing nucleotide triphosphate hydrolases"/>
    <property type="match status" value="2"/>
</dbReference>
<keyword evidence="10" id="KW-0378">Hydrolase</keyword>
<evidence type="ECO:0000259" key="8">
    <source>
        <dbReference type="PROSITE" id="PS51192"/>
    </source>
</evidence>
<keyword evidence="4" id="KW-0238">DNA-binding</keyword>
<dbReference type="Proteomes" id="UP000586947">
    <property type="component" value="Unassembled WGS sequence"/>
</dbReference>
<keyword evidence="2" id="KW-0547">Nucleotide-binding</keyword>
<dbReference type="SMART" id="SM00487">
    <property type="entry name" value="DEXDc"/>
    <property type="match status" value="1"/>
</dbReference>
<dbReference type="GO" id="GO:0009378">
    <property type="term" value="F:four-way junction helicase activity"/>
    <property type="evidence" value="ECO:0007669"/>
    <property type="project" value="TreeGrafter"/>
</dbReference>
<dbReference type="GO" id="GO:0003677">
    <property type="term" value="F:DNA binding"/>
    <property type="evidence" value="ECO:0007669"/>
    <property type="project" value="UniProtKB-KW"/>
</dbReference>
<dbReference type="Pfam" id="PF00271">
    <property type="entry name" value="Helicase_C"/>
    <property type="match status" value="1"/>
</dbReference>
<keyword evidence="10" id="KW-0347">Helicase</keyword>
<accession>A0A840W8B6</accession>
<dbReference type="SMART" id="SM00490">
    <property type="entry name" value="HELICc"/>
    <property type="match status" value="1"/>
</dbReference>
<proteinExistence type="inferred from homology"/>
<protein>
    <recommendedName>
        <fullName evidence="7">DNA 3'-5' helicase</fullName>
        <ecNumber evidence="7">5.6.2.4</ecNumber>
    </recommendedName>
</protein>
<gene>
    <name evidence="10" type="ORF">HNR20_003796</name>
</gene>
<dbReference type="GO" id="GO:0005737">
    <property type="term" value="C:cytoplasm"/>
    <property type="evidence" value="ECO:0007669"/>
    <property type="project" value="TreeGrafter"/>
</dbReference>